<keyword evidence="3" id="KW-1185">Reference proteome</keyword>
<reference evidence="2" key="1">
    <citation type="journal article" date="2015" name="Genome Announc.">
        <title>Draft Genome Sequence of Thiostrepton-Producing Streptomyces azureus ATCC 14921.</title>
        <authorList>
            <person name="Sakihara K."/>
            <person name="Maeda J."/>
            <person name="Tashiro K."/>
            <person name="Fujino Y."/>
            <person name="Kuhara S."/>
            <person name="Ohshima T."/>
            <person name="Ogata S."/>
            <person name="Doi K."/>
        </authorList>
    </citation>
    <scope>NUCLEOTIDE SEQUENCE [LARGE SCALE GENOMIC DNA]</scope>
    <source>
        <strain evidence="2">ATCC14921</strain>
    </source>
</reference>
<dbReference type="AlphaFoldDB" id="A0A0K8PCX9"/>
<protein>
    <submittedName>
        <fullName evidence="2">Uncharacterized protein</fullName>
    </submittedName>
</protein>
<evidence type="ECO:0000313" key="3">
    <source>
        <dbReference type="Proteomes" id="UP000053859"/>
    </source>
</evidence>
<sequence length="69" mass="7133">MDGAGCDGGLDAAGMRMVSCRETAVGEDEECGTAHGRVAMPFEGVAEGRDGRRPACRAAPPVVRRTVRG</sequence>
<dbReference type="Proteomes" id="UP000053859">
    <property type="component" value="Unassembled WGS sequence"/>
</dbReference>
<evidence type="ECO:0000313" key="2">
    <source>
        <dbReference type="EMBL" id="GAP45756.1"/>
    </source>
</evidence>
<gene>
    <name evidence="2" type="ORF">SAZU_0486</name>
</gene>
<feature type="region of interest" description="Disordered" evidence="1">
    <location>
        <begin position="48"/>
        <end position="69"/>
    </location>
</feature>
<organism evidence="2 3">
    <name type="scientific">Streptomyces azureus</name>
    <dbReference type="NCBI Taxonomy" id="146537"/>
    <lineage>
        <taxon>Bacteria</taxon>
        <taxon>Bacillati</taxon>
        <taxon>Actinomycetota</taxon>
        <taxon>Actinomycetes</taxon>
        <taxon>Kitasatosporales</taxon>
        <taxon>Streptomycetaceae</taxon>
        <taxon>Streptomyces</taxon>
    </lineage>
</organism>
<proteinExistence type="predicted"/>
<name>A0A0K8PCX9_STRAJ</name>
<evidence type="ECO:0000256" key="1">
    <source>
        <dbReference type="SAM" id="MobiDB-lite"/>
    </source>
</evidence>
<dbReference type="EMBL" id="DF968195">
    <property type="protein sequence ID" value="GAP45756.1"/>
    <property type="molecule type" value="Genomic_DNA"/>
</dbReference>
<accession>A0A0K8PCX9</accession>
<feature type="compositionally biased region" description="Low complexity" evidence="1">
    <location>
        <begin position="56"/>
        <end position="69"/>
    </location>
</feature>